<dbReference type="EMBL" id="KZ825203">
    <property type="protein sequence ID" value="PYI14799.1"/>
    <property type="molecule type" value="Genomic_DNA"/>
</dbReference>
<organism evidence="3 4">
    <name type="scientific">Aspergillus violaceofuscus (strain CBS 115571)</name>
    <dbReference type="NCBI Taxonomy" id="1450538"/>
    <lineage>
        <taxon>Eukaryota</taxon>
        <taxon>Fungi</taxon>
        <taxon>Dikarya</taxon>
        <taxon>Ascomycota</taxon>
        <taxon>Pezizomycotina</taxon>
        <taxon>Eurotiomycetes</taxon>
        <taxon>Eurotiomycetidae</taxon>
        <taxon>Eurotiales</taxon>
        <taxon>Aspergillaceae</taxon>
        <taxon>Aspergillus</taxon>
    </lineage>
</organism>
<feature type="signal peptide" evidence="1">
    <location>
        <begin position="1"/>
        <end position="19"/>
    </location>
</feature>
<dbReference type="Pfam" id="PF23584">
    <property type="entry name" value="DUF7136"/>
    <property type="match status" value="1"/>
</dbReference>
<evidence type="ECO:0000259" key="2">
    <source>
        <dbReference type="Pfam" id="PF23584"/>
    </source>
</evidence>
<feature type="domain" description="DUF7136" evidence="2">
    <location>
        <begin position="29"/>
        <end position="236"/>
    </location>
</feature>
<reference evidence="3 4" key="1">
    <citation type="submission" date="2018-02" db="EMBL/GenBank/DDBJ databases">
        <title>The genomes of Aspergillus section Nigri reveals drivers in fungal speciation.</title>
        <authorList>
            <consortium name="DOE Joint Genome Institute"/>
            <person name="Vesth T.C."/>
            <person name="Nybo J."/>
            <person name="Theobald S."/>
            <person name="Brandl J."/>
            <person name="Frisvad J.C."/>
            <person name="Nielsen K.F."/>
            <person name="Lyhne E.K."/>
            <person name="Kogle M.E."/>
            <person name="Kuo A."/>
            <person name="Riley R."/>
            <person name="Clum A."/>
            <person name="Nolan M."/>
            <person name="Lipzen A."/>
            <person name="Salamov A."/>
            <person name="Henrissat B."/>
            <person name="Wiebenga A."/>
            <person name="De vries R.P."/>
            <person name="Grigoriev I.V."/>
            <person name="Mortensen U.H."/>
            <person name="Andersen M.R."/>
            <person name="Baker S.E."/>
        </authorList>
    </citation>
    <scope>NUCLEOTIDE SEQUENCE [LARGE SCALE GENOMIC DNA]</scope>
    <source>
        <strain evidence="3 4">CBS 115571</strain>
    </source>
</reference>
<keyword evidence="1" id="KW-0732">Signal</keyword>
<proteinExistence type="predicted"/>
<dbReference type="Proteomes" id="UP000249829">
    <property type="component" value="Unassembled WGS sequence"/>
</dbReference>
<dbReference type="OMA" id="DPYFLYW"/>
<evidence type="ECO:0000256" key="1">
    <source>
        <dbReference type="SAM" id="SignalP"/>
    </source>
</evidence>
<evidence type="ECO:0000313" key="4">
    <source>
        <dbReference type="Proteomes" id="UP000249829"/>
    </source>
</evidence>
<name>A0A2V5GTX0_ASPV1</name>
<protein>
    <recommendedName>
        <fullName evidence="2">DUF7136 domain-containing protein</fullName>
    </recommendedName>
</protein>
<accession>A0A2V5GTX0</accession>
<sequence>MNHVRFLAWCALVANSVLAIGTATAADWRIFEVDLISPRNMTYTPQALMPIVFALQNPASSDTTAASIFWSVWEGNNLTSPGSIMDGVLELDVGDNWNRTSSEPHFVTRFFNTVNYPEGFWTLSWSLQLYNCSDNPEKQGDQFITTNNATTFTVSRQSGKTPDLVAATSAETCGATVAYAYNVTGGEYGCGFMGSNVTANPCSVTINPSAASSIMAAATEMACSPLETGVYPNVSCPASPVESSNEAAPPHVAAAVSIWLALLTLVTTLIHLR</sequence>
<feature type="chain" id="PRO_5015848943" description="DUF7136 domain-containing protein" evidence="1">
    <location>
        <begin position="20"/>
        <end position="273"/>
    </location>
</feature>
<keyword evidence="4" id="KW-1185">Reference proteome</keyword>
<dbReference type="AlphaFoldDB" id="A0A2V5GTX0"/>
<dbReference type="InterPro" id="IPR055560">
    <property type="entry name" value="DUF7136"/>
</dbReference>
<evidence type="ECO:0000313" key="3">
    <source>
        <dbReference type="EMBL" id="PYI14799.1"/>
    </source>
</evidence>
<gene>
    <name evidence="3" type="ORF">BO99DRAFT_449320</name>
</gene>